<dbReference type="Proteomes" id="UP001177140">
    <property type="component" value="Unassembled WGS sequence"/>
</dbReference>
<proteinExistence type="inferred from homology"/>
<dbReference type="SUPFAM" id="SSF53686">
    <property type="entry name" value="Tryptophan synthase beta subunit-like PLP-dependent enzymes"/>
    <property type="match status" value="1"/>
</dbReference>
<dbReference type="InterPro" id="IPR001216">
    <property type="entry name" value="P-phosphate_BS"/>
</dbReference>
<dbReference type="EMBL" id="JAJJMA010340140">
    <property type="protein sequence ID" value="MCL7051582.1"/>
    <property type="molecule type" value="Genomic_DNA"/>
</dbReference>
<dbReference type="Pfam" id="PF00291">
    <property type="entry name" value="PALP"/>
    <property type="match status" value="1"/>
</dbReference>
<dbReference type="Gene3D" id="3.40.50.1100">
    <property type="match status" value="2"/>
</dbReference>
<dbReference type="InterPro" id="IPR050214">
    <property type="entry name" value="Cys_Synth/Cystath_Beta-Synth"/>
</dbReference>
<evidence type="ECO:0000256" key="1">
    <source>
        <dbReference type="ARBA" id="ARBA00001933"/>
    </source>
</evidence>
<evidence type="ECO:0000259" key="10">
    <source>
        <dbReference type="Pfam" id="PF00291"/>
    </source>
</evidence>
<feature type="modified residue" description="N6-(pyridoxal phosphate)lysine" evidence="8">
    <location>
        <position position="116"/>
    </location>
</feature>
<gene>
    <name evidence="11" type="ORF">MKW94_026592</name>
</gene>
<dbReference type="InterPro" id="IPR005856">
    <property type="entry name" value="Cys_synth"/>
</dbReference>
<dbReference type="NCBIfam" id="TIGR01139">
    <property type="entry name" value="cysK"/>
    <property type="match status" value="1"/>
</dbReference>
<dbReference type="FunFam" id="3.40.50.1100:FF:000006">
    <property type="entry name" value="Cysteine synthase"/>
    <property type="match status" value="1"/>
</dbReference>
<dbReference type="GO" id="GO:0004124">
    <property type="term" value="F:cysteine synthase activity"/>
    <property type="evidence" value="ECO:0007669"/>
    <property type="project" value="UniProtKB-UniRule"/>
</dbReference>
<dbReference type="NCBIfam" id="TIGR01136">
    <property type="entry name" value="cysKM"/>
    <property type="match status" value="1"/>
</dbReference>
<dbReference type="AlphaFoldDB" id="A0AA42B4Y1"/>
<dbReference type="InterPro" id="IPR036052">
    <property type="entry name" value="TrpB-like_PALP_sf"/>
</dbReference>
<dbReference type="InterPro" id="IPR005859">
    <property type="entry name" value="CysK"/>
</dbReference>
<feature type="binding site" evidence="7">
    <location>
        <position position="329"/>
    </location>
    <ligand>
        <name>pyridoxal 5'-phosphate</name>
        <dbReference type="ChEBI" id="CHEBI:597326"/>
    </ligand>
</feature>
<comment type="caution">
    <text evidence="11">The sequence shown here is derived from an EMBL/GenBank/DDBJ whole genome shotgun (WGS) entry which is preliminary data.</text>
</comment>
<dbReference type="CDD" id="cd01561">
    <property type="entry name" value="CBS_like"/>
    <property type="match status" value="1"/>
</dbReference>
<protein>
    <recommendedName>
        <fullName evidence="9">Cysteine synthase</fullName>
        <ecNumber evidence="9">2.5.1.47</ecNumber>
    </recommendedName>
</protein>
<dbReference type="GO" id="GO:0006535">
    <property type="term" value="P:cysteine biosynthetic process from serine"/>
    <property type="evidence" value="ECO:0007669"/>
    <property type="project" value="UniProtKB-UniRule"/>
</dbReference>
<evidence type="ECO:0000256" key="4">
    <source>
        <dbReference type="ARBA" id="ARBA00022679"/>
    </source>
</evidence>
<evidence type="ECO:0000313" key="12">
    <source>
        <dbReference type="Proteomes" id="UP001177140"/>
    </source>
</evidence>
<name>A0AA42B4Y1_PAPNU</name>
<keyword evidence="5 7" id="KW-0663">Pyridoxal phosphate</keyword>
<feature type="binding site" evidence="7">
    <location>
        <position position="147"/>
    </location>
    <ligand>
        <name>pyridoxal 5'-phosphate</name>
        <dbReference type="ChEBI" id="CHEBI:597326"/>
    </ligand>
</feature>
<dbReference type="EC" id="2.5.1.47" evidence="9"/>
<feature type="binding site" evidence="7">
    <location>
        <begin position="251"/>
        <end position="255"/>
    </location>
    <ligand>
        <name>pyridoxal 5'-phosphate</name>
        <dbReference type="ChEBI" id="CHEBI:597326"/>
    </ligand>
</feature>
<evidence type="ECO:0000256" key="7">
    <source>
        <dbReference type="PIRSR" id="PIRSR605856-50"/>
    </source>
</evidence>
<comment type="catalytic activity">
    <reaction evidence="9">
        <text>O-acetyl-L-serine + hydrogen sulfide = L-cysteine + acetate</text>
        <dbReference type="Rhea" id="RHEA:14829"/>
        <dbReference type="ChEBI" id="CHEBI:29919"/>
        <dbReference type="ChEBI" id="CHEBI:30089"/>
        <dbReference type="ChEBI" id="CHEBI:35235"/>
        <dbReference type="ChEBI" id="CHEBI:58340"/>
        <dbReference type="EC" id="2.5.1.47"/>
    </reaction>
</comment>
<evidence type="ECO:0000313" key="11">
    <source>
        <dbReference type="EMBL" id="MCL7051582.1"/>
    </source>
</evidence>
<evidence type="ECO:0000256" key="3">
    <source>
        <dbReference type="ARBA" id="ARBA00022605"/>
    </source>
</evidence>
<sequence length="381" mass="40838">MAVSSSSSTSHHFLNHSTSLSSSRCLPLIFSLKVPSLSRFNGISARRRRGSNISFAVSAKAISLHTREEVETVNIAEDVTQLIGCTPMVYLNKVVDGCVANVAAKLESMEPCRSVKDRIGYSMISDAEESGAISPGKSILVEPTSGNTGVGIAMVAATKGYKLIVTMPASISVERRILLRALGAEIILTDPLKGIKGAVDKAEEIVQRTPNAYMFQQFDNPSNTKIHYETTGPEIWEDTMGSVDIFVASIGTGSTITGTGHYLKMMNKDIKVVGVEPAETSIISGDNTGYIPSILDVKLLDEVLKVTIDEAVEMARKLALEEGLLVGISSGAAAAAAVSIAKRPENSGKLIAVIFPSFGERYISTVLFQSIHEEVLKMREK</sequence>
<dbReference type="PROSITE" id="PS00901">
    <property type="entry name" value="CYS_SYNTHASE"/>
    <property type="match status" value="1"/>
</dbReference>
<dbReference type="FunFam" id="3.40.50.1100:FF:000130">
    <property type="entry name" value="Cysteine synthase"/>
    <property type="match status" value="1"/>
</dbReference>
<feature type="domain" description="Tryptophan synthase beta chain-like PALP" evidence="10">
    <location>
        <begin position="79"/>
        <end position="356"/>
    </location>
</feature>
<keyword evidence="6 9" id="KW-0198">Cysteine biosynthesis</keyword>
<evidence type="ECO:0000256" key="9">
    <source>
        <dbReference type="RuleBase" id="RU003985"/>
    </source>
</evidence>
<evidence type="ECO:0000256" key="5">
    <source>
        <dbReference type="ARBA" id="ARBA00022898"/>
    </source>
</evidence>
<evidence type="ECO:0000256" key="6">
    <source>
        <dbReference type="ARBA" id="ARBA00023192"/>
    </source>
</evidence>
<reference evidence="11" key="1">
    <citation type="submission" date="2022-03" db="EMBL/GenBank/DDBJ databases">
        <title>A functionally conserved STORR gene fusion in Papaver species that diverged 16.8 million years ago.</title>
        <authorList>
            <person name="Catania T."/>
        </authorList>
    </citation>
    <scope>NUCLEOTIDE SEQUENCE</scope>
    <source>
        <strain evidence="11">S-191538</strain>
    </source>
</reference>
<evidence type="ECO:0000256" key="8">
    <source>
        <dbReference type="PIRSR" id="PIRSR605856-51"/>
    </source>
</evidence>
<evidence type="ECO:0000256" key="2">
    <source>
        <dbReference type="ARBA" id="ARBA00007103"/>
    </source>
</evidence>
<keyword evidence="3 9" id="KW-0028">Amino-acid biosynthesis</keyword>
<accession>A0AA42B4Y1</accession>
<keyword evidence="4 9" id="KW-0808">Transferase</keyword>
<comment type="similarity">
    <text evidence="2 9">Belongs to the cysteine synthase/cystathionine beta-synthase family.</text>
</comment>
<comment type="cofactor">
    <cofactor evidence="1 7 9">
        <name>pyridoxal 5'-phosphate</name>
        <dbReference type="ChEBI" id="CHEBI:597326"/>
    </cofactor>
</comment>
<dbReference type="InterPro" id="IPR001926">
    <property type="entry name" value="TrpB-like_PALP"/>
</dbReference>
<dbReference type="PANTHER" id="PTHR10314">
    <property type="entry name" value="CYSTATHIONINE BETA-SYNTHASE"/>
    <property type="match status" value="1"/>
</dbReference>
<keyword evidence="12" id="KW-1185">Reference proteome</keyword>
<organism evidence="11 12">
    <name type="scientific">Papaver nudicaule</name>
    <name type="common">Iceland poppy</name>
    <dbReference type="NCBI Taxonomy" id="74823"/>
    <lineage>
        <taxon>Eukaryota</taxon>
        <taxon>Viridiplantae</taxon>
        <taxon>Streptophyta</taxon>
        <taxon>Embryophyta</taxon>
        <taxon>Tracheophyta</taxon>
        <taxon>Spermatophyta</taxon>
        <taxon>Magnoliopsida</taxon>
        <taxon>Ranunculales</taxon>
        <taxon>Papaveraceae</taxon>
        <taxon>Papaveroideae</taxon>
        <taxon>Papaver</taxon>
    </lineage>
</organism>